<dbReference type="Proteomes" id="UP000190285">
    <property type="component" value="Unassembled WGS sequence"/>
</dbReference>
<organism evidence="2 3">
    <name type="scientific">Maledivibacter halophilus</name>
    <dbReference type="NCBI Taxonomy" id="36842"/>
    <lineage>
        <taxon>Bacteria</taxon>
        <taxon>Bacillati</taxon>
        <taxon>Bacillota</taxon>
        <taxon>Clostridia</taxon>
        <taxon>Peptostreptococcales</taxon>
        <taxon>Caminicellaceae</taxon>
        <taxon>Maledivibacter</taxon>
    </lineage>
</organism>
<reference evidence="2 3" key="1">
    <citation type="submission" date="2017-02" db="EMBL/GenBank/DDBJ databases">
        <authorList>
            <person name="Peterson S.W."/>
        </authorList>
    </citation>
    <scope>NUCLEOTIDE SEQUENCE [LARGE SCALE GENOMIC DNA]</scope>
    <source>
        <strain evidence="2 3">M1</strain>
    </source>
</reference>
<evidence type="ECO:0000313" key="3">
    <source>
        <dbReference type="Proteomes" id="UP000190285"/>
    </source>
</evidence>
<dbReference type="GO" id="GO:0046677">
    <property type="term" value="P:response to antibiotic"/>
    <property type="evidence" value="ECO:0007669"/>
    <property type="project" value="InterPro"/>
</dbReference>
<dbReference type="AlphaFoldDB" id="A0A1T5M6Z3"/>
<proteinExistence type="predicted"/>
<dbReference type="RefSeq" id="WP_244282163.1">
    <property type="nucleotide sequence ID" value="NZ_FUZT01000010.1"/>
</dbReference>
<feature type="domain" description="Beta-lactamase class A catalytic" evidence="1">
    <location>
        <begin position="18"/>
        <end position="222"/>
    </location>
</feature>
<dbReference type="GO" id="GO:0008800">
    <property type="term" value="F:beta-lactamase activity"/>
    <property type="evidence" value="ECO:0007669"/>
    <property type="project" value="InterPro"/>
</dbReference>
<dbReference type="InterPro" id="IPR012338">
    <property type="entry name" value="Beta-lactam/transpept-like"/>
</dbReference>
<evidence type="ECO:0000259" key="1">
    <source>
        <dbReference type="Pfam" id="PF13354"/>
    </source>
</evidence>
<name>A0A1T5M6Z3_9FIRM</name>
<sequence>MLRKTIDDLIKDAEGDVSVIIKNPKENESIMINEDTVFPAASVIKLYILWELFERIEKGEFTLEQEISIEDKDKVDGFGILKELHSGIKLSVKDLATLMIVLSDNTATNMLIDLLGMDNINRTIENNKLKHTVLQRKMMDGKAKEKGLDNYTSSIDVLKILEKSLQKKEIIDILKRQQCNNKLPVLMGDSMELAHKTGDLPGVEHDAGILFIKEEAVFIIVLTKNLKNNIEGIKLNNNIGKAVYDYYK</sequence>
<gene>
    <name evidence="2" type="ORF">SAMN02194393_03959</name>
</gene>
<dbReference type="PANTHER" id="PTHR35333:SF3">
    <property type="entry name" value="BETA-LACTAMASE-TYPE TRANSPEPTIDASE FOLD CONTAINING PROTEIN"/>
    <property type="match status" value="1"/>
</dbReference>
<dbReference type="Gene3D" id="3.40.710.10">
    <property type="entry name" value="DD-peptidase/beta-lactamase superfamily"/>
    <property type="match status" value="1"/>
</dbReference>
<accession>A0A1T5M6Z3</accession>
<dbReference type="InterPro" id="IPR045155">
    <property type="entry name" value="Beta-lactam_cat"/>
</dbReference>
<dbReference type="PANTHER" id="PTHR35333">
    <property type="entry name" value="BETA-LACTAMASE"/>
    <property type="match status" value="1"/>
</dbReference>
<dbReference type="SUPFAM" id="SSF56601">
    <property type="entry name" value="beta-lactamase/transpeptidase-like"/>
    <property type="match status" value="1"/>
</dbReference>
<dbReference type="STRING" id="36842.SAMN02194393_03959"/>
<dbReference type="EMBL" id="FUZT01000010">
    <property type="protein sequence ID" value="SKC83639.1"/>
    <property type="molecule type" value="Genomic_DNA"/>
</dbReference>
<dbReference type="Pfam" id="PF13354">
    <property type="entry name" value="Beta-lactamase2"/>
    <property type="match status" value="1"/>
</dbReference>
<evidence type="ECO:0000313" key="2">
    <source>
        <dbReference type="EMBL" id="SKC83639.1"/>
    </source>
</evidence>
<dbReference type="GO" id="GO:0030655">
    <property type="term" value="P:beta-lactam antibiotic catabolic process"/>
    <property type="evidence" value="ECO:0007669"/>
    <property type="project" value="InterPro"/>
</dbReference>
<dbReference type="InterPro" id="IPR000871">
    <property type="entry name" value="Beta-lactam_class-A"/>
</dbReference>
<keyword evidence="3" id="KW-1185">Reference proteome</keyword>
<protein>
    <submittedName>
        <fullName evidence="2">Beta-lactamase class A</fullName>
    </submittedName>
</protein>